<evidence type="ECO:0000313" key="4">
    <source>
        <dbReference type="Proteomes" id="UP000807342"/>
    </source>
</evidence>
<name>A0A9P6C1S7_9AGAR</name>
<gene>
    <name evidence="3" type="ORF">P691DRAFT_760203</name>
</gene>
<evidence type="ECO:0000313" key="3">
    <source>
        <dbReference type="EMBL" id="KAF9448102.1"/>
    </source>
</evidence>
<comment type="caution">
    <text evidence="3">The sequence shown here is derived from an EMBL/GenBank/DDBJ whole genome shotgun (WGS) entry which is preliminary data.</text>
</comment>
<dbReference type="GO" id="GO:0042546">
    <property type="term" value="P:cell wall biogenesis"/>
    <property type="evidence" value="ECO:0007669"/>
    <property type="project" value="InterPro"/>
</dbReference>
<feature type="compositionally biased region" description="Polar residues" evidence="1">
    <location>
        <begin position="134"/>
        <end position="151"/>
    </location>
</feature>
<proteinExistence type="predicted"/>
<reference evidence="3" key="1">
    <citation type="submission" date="2020-11" db="EMBL/GenBank/DDBJ databases">
        <authorList>
            <consortium name="DOE Joint Genome Institute"/>
            <person name="Ahrendt S."/>
            <person name="Riley R."/>
            <person name="Andreopoulos W."/>
            <person name="Labutti K."/>
            <person name="Pangilinan J."/>
            <person name="Ruiz-Duenas F.J."/>
            <person name="Barrasa J.M."/>
            <person name="Sanchez-Garcia M."/>
            <person name="Camarero S."/>
            <person name="Miyauchi S."/>
            <person name="Serrano A."/>
            <person name="Linde D."/>
            <person name="Babiker R."/>
            <person name="Drula E."/>
            <person name="Ayuso-Fernandez I."/>
            <person name="Pacheco R."/>
            <person name="Padilla G."/>
            <person name="Ferreira P."/>
            <person name="Barriuso J."/>
            <person name="Kellner H."/>
            <person name="Castanera R."/>
            <person name="Alfaro M."/>
            <person name="Ramirez L."/>
            <person name="Pisabarro A.G."/>
            <person name="Kuo A."/>
            <person name="Tritt A."/>
            <person name="Lipzen A."/>
            <person name="He G."/>
            <person name="Yan M."/>
            <person name="Ng V."/>
            <person name="Cullen D."/>
            <person name="Martin F."/>
            <person name="Rosso M.-N."/>
            <person name="Henrissat B."/>
            <person name="Hibbett D."/>
            <person name="Martinez A.T."/>
            <person name="Grigoriev I.V."/>
        </authorList>
    </citation>
    <scope>NUCLEOTIDE SEQUENCE</scope>
    <source>
        <strain evidence="3">MF-IS2</strain>
    </source>
</reference>
<feature type="signal peptide" evidence="2">
    <location>
        <begin position="1"/>
        <end position="22"/>
    </location>
</feature>
<feature type="region of interest" description="Disordered" evidence="1">
    <location>
        <begin position="216"/>
        <end position="241"/>
    </location>
</feature>
<dbReference type="OrthoDB" id="2432613at2759"/>
<dbReference type="Proteomes" id="UP000807342">
    <property type="component" value="Unassembled WGS sequence"/>
</dbReference>
<dbReference type="PANTHER" id="PTHR28154">
    <property type="entry name" value="CELL WALL SYNTHESIS PROTEIN KNH1-RELATED"/>
    <property type="match status" value="1"/>
</dbReference>
<keyword evidence="4" id="KW-1185">Reference proteome</keyword>
<feature type="region of interest" description="Disordered" evidence="1">
    <location>
        <begin position="134"/>
        <end position="195"/>
    </location>
</feature>
<evidence type="ECO:0000256" key="1">
    <source>
        <dbReference type="SAM" id="MobiDB-lite"/>
    </source>
</evidence>
<protein>
    <submittedName>
        <fullName evidence="3">Uncharacterized protein</fullName>
    </submittedName>
</protein>
<feature type="compositionally biased region" description="Low complexity" evidence="1">
    <location>
        <begin position="167"/>
        <end position="195"/>
    </location>
</feature>
<accession>A0A9P6C1S7</accession>
<keyword evidence="2" id="KW-0732">Signal</keyword>
<feature type="chain" id="PRO_5040336589" evidence="2">
    <location>
        <begin position="23"/>
        <end position="306"/>
    </location>
</feature>
<dbReference type="PANTHER" id="PTHR28154:SF1">
    <property type="entry name" value="CELL WALL SYNTHESIS PROTEIN KNH1-RELATED"/>
    <property type="match status" value="1"/>
</dbReference>
<organism evidence="3 4">
    <name type="scientific">Macrolepiota fuliginosa MF-IS2</name>
    <dbReference type="NCBI Taxonomy" id="1400762"/>
    <lineage>
        <taxon>Eukaryota</taxon>
        <taxon>Fungi</taxon>
        <taxon>Dikarya</taxon>
        <taxon>Basidiomycota</taxon>
        <taxon>Agaricomycotina</taxon>
        <taxon>Agaricomycetes</taxon>
        <taxon>Agaricomycetidae</taxon>
        <taxon>Agaricales</taxon>
        <taxon>Agaricineae</taxon>
        <taxon>Agaricaceae</taxon>
        <taxon>Macrolepiota</taxon>
    </lineage>
</organism>
<dbReference type="AlphaFoldDB" id="A0A9P6C1S7"/>
<evidence type="ECO:0000256" key="2">
    <source>
        <dbReference type="SAM" id="SignalP"/>
    </source>
</evidence>
<sequence length="306" mass="30801">MLSIVTFFLTLIAFDSLLCVRAGLWIVNPRQGSTCHGGQPCTVDWLDDGQSPLLSVFGVATVGLYTGKQQLVQVIEPVDVTKVHSLTFTPLADAGPNSDTYYISFISTSLRQNGSLSSAFSPFFSLDKMTGSFTTPDPSATSSIPVPSSITAGGKPTEDGDVLSTITVGTLSTSSSPTPTSTSTSASVHSTTTISSSTHSGTAIAVTSTSTSAVSISSTTKTSSTKPSGFSTAVLSSPTGPSSTFSLTLTLSESPSSTIASPSVSALSSALSSPSSVSTSGAVGLGLGQGTGISLALTAMILVLVL</sequence>
<dbReference type="EMBL" id="MU151173">
    <property type="protein sequence ID" value="KAF9448102.1"/>
    <property type="molecule type" value="Genomic_DNA"/>
</dbReference>
<dbReference type="InterPro" id="IPR045328">
    <property type="entry name" value="Kre9/Knh1"/>
</dbReference>
<dbReference type="GO" id="GO:0006078">
    <property type="term" value="P:(1-&gt;6)-beta-D-glucan biosynthetic process"/>
    <property type="evidence" value="ECO:0007669"/>
    <property type="project" value="InterPro"/>
</dbReference>